<dbReference type="SUPFAM" id="SSF50952">
    <property type="entry name" value="Soluble quinoprotein glucose dehydrogenase"/>
    <property type="match status" value="1"/>
</dbReference>
<proteinExistence type="inferred from homology"/>
<dbReference type="Gene3D" id="2.130.10.10">
    <property type="entry name" value="YVTN repeat-like/Quinoprotein amine dehydrogenase"/>
    <property type="match status" value="3"/>
</dbReference>
<keyword evidence="3 7" id="KW-0853">WD repeat</keyword>
<evidence type="ECO:0000313" key="8">
    <source>
        <dbReference type="EMBL" id="SSD61951.1"/>
    </source>
</evidence>
<dbReference type="SUPFAM" id="SSF50998">
    <property type="entry name" value="Quinoprotein alcohol dehydrogenase-like"/>
    <property type="match status" value="1"/>
</dbReference>
<dbReference type="InterPro" id="IPR051973">
    <property type="entry name" value="tRNA_Anticodon_Mtase-Reg"/>
</dbReference>
<protein>
    <submittedName>
        <fullName evidence="8">Related to Regulator of Ty1 transposition protein 10</fullName>
    </submittedName>
</protein>
<dbReference type="GO" id="GO:0030488">
    <property type="term" value="P:tRNA methylation"/>
    <property type="evidence" value="ECO:0007669"/>
    <property type="project" value="TreeGrafter"/>
</dbReference>
<dbReference type="Pfam" id="PF00400">
    <property type="entry name" value="WD40"/>
    <property type="match status" value="2"/>
</dbReference>
<evidence type="ECO:0000313" key="9">
    <source>
        <dbReference type="Proteomes" id="UP000262825"/>
    </source>
</evidence>
<comment type="subcellular location">
    <subcellularLocation>
        <location evidence="1">Cytoplasm</location>
    </subcellularLocation>
</comment>
<dbReference type="GO" id="GO:0005737">
    <property type="term" value="C:cytoplasm"/>
    <property type="evidence" value="ECO:0007669"/>
    <property type="project" value="UniProtKB-SubCell"/>
</dbReference>
<evidence type="ECO:0000256" key="7">
    <source>
        <dbReference type="PROSITE-ProRule" id="PRU00221"/>
    </source>
</evidence>
<gene>
    <name evidence="8" type="ORF">SCODWIG_03712</name>
</gene>
<keyword evidence="9" id="KW-1185">Reference proteome</keyword>
<accession>A0A376BBH8</accession>
<evidence type="ECO:0000256" key="3">
    <source>
        <dbReference type="ARBA" id="ARBA00022574"/>
    </source>
</evidence>
<dbReference type="Proteomes" id="UP000262825">
    <property type="component" value="Unassembled WGS sequence"/>
</dbReference>
<evidence type="ECO:0000256" key="2">
    <source>
        <dbReference type="ARBA" id="ARBA00022490"/>
    </source>
</evidence>
<name>A0A376BBH8_9ASCO</name>
<dbReference type="EMBL" id="UFAJ01001014">
    <property type="protein sequence ID" value="SSD61951.1"/>
    <property type="molecule type" value="Genomic_DNA"/>
</dbReference>
<keyword evidence="5" id="KW-0677">Repeat</keyword>
<reference evidence="9" key="1">
    <citation type="submission" date="2018-06" db="EMBL/GenBank/DDBJ databases">
        <authorList>
            <person name="Guldener U."/>
        </authorList>
    </citation>
    <scope>NUCLEOTIDE SEQUENCE [LARGE SCALE GENOMIC DNA]</scope>
    <source>
        <strain evidence="9">UTAD17</strain>
    </source>
</reference>
<keyword evidence="4" id="KW-0819">tRNA processing</keyword>
<dbReference type="PROSITE" id="PS00678">
    <property type="entry name" value="WD_REPEATS_1"/>
    <property type="match status" value="1"/>
</dbReference>
<dbReference type="AlphaFoldDB" id="A0A376BBH8"/>
<dbReference type="InterPro" id="IPR001680">
    <property type="entry name" value="WD40_rpt"/>
</dbReference>
<evidence type="ECO:0000256" key="4">
    <source>
        <dbReference type="ARBA" id="ARBA00022694"/>
    </source>
</evidence>
<dbReference type="PROSITE" id="PS50082">
    <property type="entry name" value="WD_REPEATS_2"/>
    <property type="match status" value="2"/>
</dbReference>
<feature type="repeat" description="WD" evidence="7">
    <location>
        <begin position="212"/>
        <end position="244"/>
    </location>
</feature>
<keyword evidence="2" id="KW-0963">Cytoplasm</keyword>
<sequence>MPLVPLNHTGPSLCVKVLPSLVTGNDKSSIEVWNAQGPYLLIYTFPENKLIHRCQIFSRNKIHGISINSQNEILFYGGCNYLVTTRNEILKQQSAFNKNSLVNKEKRSGSEWIISGEISNNSKLYLLTCYNKVIMYDLVPATDGDCIDTLYIGTKALFQERSILYSGSLKIIPTTTDIENIDNKEKVLVNAGTVMGGILIWDCYLEKLIHNLKGHEGSIFDVVTSANTKLVASCSDDRTIRLWDNDFRSGKELSVAFGHSARIWKLKFINNDTQLISTSEDCTVKVWDIRQDTHELVLQKTYEVHQLKSVWGCDFWNDFIFTCGNDGRVKVTKINEEKTLQQSSLLTYSLKEILNNNVPAVGKSEIIKGFHWFNKHGLIIITSEGRVFQLKVTALQQEHCGTWIFLFRNPSFENYSLTHGLEDLETVVFSNNKGHLLFLKLNKNGDHEQYNLYAPVELCKVTGCFFKYTDGKVFCLYESPNSEEPLVLLQINSSTFIIEKVVQLRKPKIFLSTCFELYENLLLVGSRHSTVGIWDLNSVEIGGSRHVLIRKLTPGDTTTSIRYTGKHLKSTKEDINTDRGDPIFSITNRDGYYNFISVNNRFSTLKYKIIHSNKIVRGFLEDGNFVMSPNNTSDFVISGFKSNIFHISNETGNYEIINEICGGAHRQLKLFEICTTETIGTNRFDKLLVYIKASVLHLKKINTNMSLQTLNNGTHGKEIRDITIKPVSKSLTADTLFITGSEDTTLKLSKFASDASTHGFTNFWTLRAHVSGLQKVKFISDNFVISTSAREELFLWELNESTDNTPFLNLVCKIPVISKNNPDLRIMDFDVLFIENTLNSEPDASIDADFALVTIYSDSSIILWHYSNALQKFNKLLVGKYETCCLLNVSLRILNNSSVYIVVAPTDGYLVYYNVTEYIPFGVVRSNGKLELMEPFQEYKSIELPHYQGRNRIHQSGIRAMEVFVPNGKSNEFIVVTGGDDNGLGVTVFTLDSTTGNDLLCVKNTFFDPKAASSTITSINVIENKSDKDKINFLVCSIDQNLRLWEFDGITYKLKISDKKYTSIADTGSSDTYNSNFALIDRKSTRLNSSHTVVSRMPSSA</sequence>
<evidence type="ECO:0000256" key="5">
    <source>
        <dbReference type="ARBA" id="ARBA00022737"/>
    </source>
</evidence>
<dbReference type="InterPro" id="IPR011047">
    <property type="entry name" value="Quinoprotein_ADH-like_sf"/>
</dbReference>
<dbReference type="InterPro" id="IPR019775">
    <property type="entry name" value="WD40_repeat_CS"/>
</dbReference>
<dbReference type="VEuPathDB" id="FungiDB:SCODWIG_03712"/>
<dbReference type="InterPro" id="IPR015943">
    <property type="entry name" value="WD40/YVTN_repeat-like_dom_sf"/>
</dbReference>
<dbReference type="PANTHER" id="PTHR14344">
    <property type="entry name" value="WD REPEAT PROTEIN"/>
    <property type="match status" value="1"/>
</dbReference>
<dbReference type="PANTHER" id="PTHR14344:SF3">
    <property type="entry name" value="WD REPEAT-CONTAINING PROTEIN 6"/>
    <property type="match status" value="1"/>
</dbReference>
<dbReference type="SUPFAM" id="SSF50978">
    <property type="entry name" value="WD40 repeat-like"/>
    <property type="match status" value="1"/>
</dbReference>
<comment type="similarity">
    <text evidence="6">Belongs to the WD repeat WDR6 family.</text>
</comment>
<dbReference type="InterPro" id="IPR011041">
    <property type="entry name" value="Quinoprot_gluc/sorb_DH_b-prop"/>
</dbReference>
<dbReference type="PROSITE" id="PS50294">
    <property type="entry name" value="WD_REPEATS_REGION"/>
    <property type="match status" value="2"/>
</dbReference>
<evidence type="ECO:0000256" key="1">
    <source>
        <dbReference type="ARBA" id="ARBA00004496"/>
    </source>
</evidence>
<evidence type="ECO:0000256" key="6">
    <source>
        <dbReference type="ARBA" id="ARBA00038255"/>
    </source>
</evidence>
<feature type="repeat" description="WD" evidence="7">
    <location>
        <begin position="256"/>
        <end position="297"/>
    </location>
</feature>
<dbReference type="SMART" id="SM00320">
    <property type="entry name" value="WD40"/>
    <property type="match status" value="7"/>
</dbReference>
<organism evidence="8 9">
    <name type="scientific">Saccharomycodes ludwigii</name>
    <dbReference type="NCBI Taxonomy" id="36035"/>
    <lineage>
        <taxon>Eukaryota</taxon>
        <taxon>Fungi</taxon>
        <taxon>Dikarya</taxon>
        <taxon>Ascomycota</taxon>
        <taxon>Saccharomycotina</taxon>
        <taxon>Saccharomycetes</taxon>
        <taxon>Saccharomycodales</taxon>
        <taxon>Saccharomycodaceae</taxon>
        <taxon>Saccharomycodes</taxon>
    </lineage>
</organism>
<dbReference type="InterPro" id="IPR036322">
    <property type="entry name" value="WD40_repeat_dom_sf"/>
</dbReference>